<reference evidence="2" key="2">
    <citation type="journal article" date="2022" name="Microbiol. Resour. Announc.">
        <title>Metagenome Sequencing to Explore Phylogenomics of Terrestrial Cyanobacteria.</title>
        <authorList>
            <person name="Ward R.D."/>
            <person name="Stajich J.E."/>
            <person name="Johansen J.R."/>
            <person name="Huntemann M."/>
            <person name="Clum A."/>
            <person name="Foster B."/>
            <person name="Foster B."/>
            <person name="Roux S."/>
            <person name="Palaniappan K."/>
            <person name="Varghese N."/>
            <person name="Mukherjee S."/>
            <person name="Reddy T.B.K."/>
            <person name="Daum C."/>
            <person name="Copeland A."/>
            <person name="Chen I.A."/>
            <person name="Ivanova N.N."/>
            <person name="Kyrpides N.C."/>
            <person name="Shapiro N."/>
            <person name="Eloe-Fadrosh E.A."/>
            <person name="Pietrasiak N."/>
        </authorList>
    </citation>
    <scope>NUCLEOTIDE SEQUENCE</scope>
    <source>
        <strain evidence="2">UHER 2000/2452</strain>
    </source>
</reference>
<sequence>MFAFTLLAGCAALVSVMLVWLHIFLKVIAILSAKALVRLELRRYGFSVVKLFWLLMTTSSAGLIVRWFISSAV</sequence>
<keyword evidence="1" id="KW-1133">Transmembrane helix</keyword>
<dbReference type="Proteomes" id="UP000757435">
    <property type="component" value="Unassembled WGS sequence"/>
</dbReference>
<evidence type="ECO:0000313" key="2">
    <source>
        <dbReference type="EMBL" id="MBW4661538.1"/>
    </source>
</evidence>
<evidence type="ECO:0000256" key="1">
    <source>
        <dbReference type="SAM" id="Phobius"/>
    </source>
</evidence>
<dbReference type="EMBL" id="JAHHHD010000039">
    <property type="protein sequence ID" value="MBW4661538.1"/>
    <property type="molecule type" value="Genomic_DNA"/>
</dbReference>
<reference evidence="2" key="1">
    <citation type="submission" date="2021-05" db="EMBL/GenBank/DDBJ databases">
        <authorList>
            <person name="Pietrasiak N."/>
            <person name="Ward R."/>
            <person name="Stajich J.E."/>
            <person name="Kurbessoian T."/>
        </authorList>
    </citation>
    <scope>NUCLEOTIDE SEQUENCE</scope>
    <source>
        <strain evidence="2">UHER 2000/2452</strain>
    </source>
</reference>
<name>A0A951URF1_9CYAN</name>
<dbReference type="AlphaFoldDB" id="A0A951URF1"/>
<accession>A0A951URF1</accession>
<evidence type="ECO:0000313" key="3">
    <source>
        <dbReference type="Proteomes" id="UP000757435"/>
    </source>
</evidence>
<comment type="caution">
    <text evidence="2">The sequence shown here is derived from an EMBL/GenBank/DDBJ whole genome shotgun (WGS) entry which is preliminary data.</text>
</comment>
<feature type="transmembrane region" description="Helical" evidence="1">
    <location>
        <begin position="6"/>
        <end position="31"/>
    </location>
</feature>
<proteinExistence type="predicted"/>
<keyword evidence="1" id="KW-0472">Membrane</keyword>
<keyword evidence="1" id="KW-0812">Transmembrane</keyword>
<protein>
    <submittedName>
        <fullName evidence="2">Uncharacterized protein</fullName>
    </submittedName>
</protein>
<organism evidence="2 3">
    <name type="scientific">Drouetiella hepatica Uher 2000/2452</name>
    <dbReference type="NCBI Taxonomy" id="904376"/>
    <lineage>
        <taxon>Bacteria</taxon>
        <taxon>Bacillati</taxon>
        <taxon>Cyanobacteriota</taxon>
        <taxon>Cyanophyceae</taxon>
        <taxon>Oculatellales</taxon>
        <taxon>Oculatellaceae</taxon>
        <taxon>Drouetiella</taxon>
    </lineage>
</organism>
<gene>
    <name evidence="2" type="ORF">KME15_22945</name>
</gene>
<feature type="transmembrane region" description="Helical" evidence="1">
    <location>
        <begin position="51"/>
        <end position="69"/>
    </location>
</feature>